<organism evidence="8 9">
    <name type="scientific">Pseudomonas fluorescens</name>
    <dbReference type="NCBI Taxonomy" id="294"/>
    <lineage>
        <taxon>Bacteria</taxon>
        <taxon>Pseudomonadati</taxon>
        <taxon>Pseudomonadota</taxon>
        <taxon>Gammaproteobacteria</taxon>
        <taxon>Pseudomonadales</taxon>
        <taxon>Pseudomonadaceae</taxon>
        <taxon>Pseudomonas</taxon>
    </lineage>
</organism>
<name>A0A327MPW5_PSEFL</name>
<keyword evidence="4 6" id="KW-1133">Transmembrane helix</keyword>
<evidence type="ECO:0000259" key="7">
    <source>
        <dbReference type="Pfam" id="PF09335"/>
    </source>
</evidence>
<reference evidence="8 9" key="1">
    <citation type="submission" date="2018-06" db="EMBL/GenBank/DDBJ databases">
        <authorList>
            <person name="Zhirakovskaya E."/>
        </authorList>
    </citation>
    <scope>NUCLEOTIDE SEQUENCE [LARGE SCALE GENOMIC DNA]</scope>
    <source>
        <strain evidence="8 9">LY3</strain>
    </source>
</reference>
<evidence type="ECO:0000256" key="1">
    <source>
        <dbReference type="ARBA" id="ARBA00004651"/>
    </source>
</evidence>
<protein>
    <recommendedName>
        <fullName evidence="6">TVP38/TMEM64 family membrane protein</fullName>
    </recommendedName>
</protein>
<evidence type="ECO:0000313" key="9">
    <source>
        <dbReference type="Proteomes" id="UP000249493"/>
    </source>
</evidence>
<dbReference type="PANTHER" id="PTHR12677:SF59">
    <property type="entry name" value="GOLGI APPARATUS MEMBRANE PROTEIN TVP38-RELATED"/>
    <property type="match status" value="1"/>
</dbReference>
<dbReference type="PANTHER" id="PTHR12677">
    <property type="entry name" value="GOLGI APPARATUS MEMBRANE PROTEIN TVP38-RELATED"/>
    <property type="match status" value="1"/>
</dbReference>
<keyword evidence="3 6" id="KW-0812">Transmembrane</keyword>
<evidence type="ECO:0000313" key="8">
    <source>
        <dbReference type="EMBL" id="RAI64871.1"/>
    </source>
</evidence>
<dbReference type="RefSeq" id="WP_111287747.1">
    <property type="nucleotide sequence ID" value="NZ_QLIN01000014.1"/>
</dbReference>
<comment type="subcellular location">
    <subcellularLocation>
        <location evidence="1 6">Cell membrane</location>
        <topology evidence="1 6">Multi-pass membrane protein</topology>
    </subcellularLocation>
</comment>
<dbReference type="InterPro" id="IPR032816">
    <property type="entry name" value="VTT_dom"/>
</dbReference>
<feature type="transmembrane region" description="Helical" evidence="6">
    <location>
        <begin position="177"/>
        <end position="197"/>
    </location>
</feature>
<gene>
    <name evidence="8" type="ORF">DOZ80_25445</name>
</gene>
<sequence length="209" mass="22228">MIETLMQSASECVDVIRALGGAGVALYAVIFLLATIVFVPASPLTAIAGFLYGPLWGTLLISLAGGVSALVTFLIGRTIARPWVGRRLVSHPRLAKIDLAAAHGGLRIVFLLRLASVVPFAPLSYVLGASRVSFRDFVFASWLGLLPGTFLYVYLGSLVSSVNQILSGDAADNAPRVFTWVGLAMAVLALLTIAHYARKSVNQSIERES</sequence>
<evidence type="ECO:0000256" key="4">
    <source>
        <dbReference type="ARBA" id="ARBA00022989"/>
    </source>
</evidence>
<evidence type="ECO:0000256" key="6">
    <source>
        <dbReference type="RuleBase" id="RU366058"/>
    </source>
</evidence>
<comment type="similarity">
    <text evidence="6">Belongs to the TVP38/TMEM64 family.</text>
</comment>
<evidence type="ECO:0000256" key="3">
    <source>
        <dbReference type="ARBA" id="ARBA00022692"/>
    </source>
</evidence>
<dbReference type="InterPro" id="IPR015414">
    <property type="entry name" value="TMEM64"/>
</dbReference>
<feature type="domain" description="VTT" evidence="7">
    <location>
        <begin position="39"/>
        <end position="157"/>
    </location>
</feature>
<evidence type="ECO:0000256" key="5">
    <source>
        <dbReference type="ARBA" id="ARBA00023136"/>
    </source>
</evidence>
<dbReference type="EMBL" id="QLIN01000014">
    <property type="protein sequence ID" value="RAI64871.1"/>
    <property type="molecule type" value="Genomic_DNA"/>
</dbReference>
<keyword evidence="2 6" id="KW-1003">Cell membrane</keyword>
<feature type="transmembrane region" description="Helical" evidence="6">
    <location>
        <begin position="24"/>
        <end position="52"/>
    </location>
</feature>
<accession>A0A327MPW5</accession>
<dbReference type="AlphaFoldDB" id="A0A327MPW5"/>
<feature type="transmembrane region" description="Helical" evidence="6">
    <location>
        <begin position="137"/>
        <end position="157"/>
    </location>
</feature>
<feature type="transmembrane region" description="Helical" evidence="6">
    <location>
        <begin position="59"/>
        <end position="80"/>
    </location>
</feature>
<comment type="caution">
    <text evidence="8">The sequence shown here is derived from an EMBL/GenBank/DDBJ whole genome shotgun (WGS) entry which is preliminary data.</text>
</comment>
<keyword evidence="5 6" id="KW-0472">Membrane</keyword>
<comment type="caution">
    <text evidence="6">Lacks conserved residue(s) required for the propagation of feature annotation.</text>
</comment>
<dbReference type="Proteomes" id="UP000249493">
    <property type="component" value="Unassembled WGS sequence"/>
</dbReference>
<dbReference type="Pfam" id="PF09335">
    <property type="entry name" value="VTT_dom"/>
    <property type="match status" value="1"/>
</dbReference>
<evidence type="ECO:0000256" key="2">
    <source>
        <dbReference type="ARBA" id="ARBA00022475"/>
    </source>
</evidence>
<proteinExistence type="inferred from homology"/>
<dbReference type="GO" id="GO:0005886">
    <property type="term" value="C:plasma membrane"/>
    <property type="evidence" value="ECO:0007669"/>
    <property type="project" value="UniProtKB-SubCell"/>
</dbReference>